<reference evidence="1" key="1">
    <citation type="submission" date="2013-07" db="EMBL/GenBank/DDBJ databases">
        <title>The genome of an arbuscular mycorrhizal fungus provides insights into the evolution of the oldest plant symbiosis.</title>
        <authorList>
            <consortium name="DOE Joint Genome Institute"/>
            <person name="Tisserant E."/>
            <person name="Malbreil M."/>
            <person name="Kuo A."/>
            <person name="Kohler A."/>
            <person name="Symeonidi A."/>
            <person name="Balestrini R."/>
            <person name="Charron P."/>
            <person name="Duensing N."/>
            <person name="Frei-dit-Frey N."/>
            <person name="Gianinazzi-Pearson V."/>
            <person name="Gilbert B."/>
            <person name="Handa Y."/>
            <person name="Hijri M."/>
            <person name="Kaul R."/>
            <person name="Kawaguchi M."/>
            <person name="Krajinski F."/>
            <person name="Lammers P."/>
            <person name="Lapierre D."/>
            <person name="Masclaux F.G."/>
            <person name="Murat C."/>
            <person name="Morin E."/>
            <person name="Ndikumana S."/>
            <person name="Pagni M."/>
            <person name="Petitpierre D."/>
            <person name="Requena N."/>
            <person name="Rosikiewicz P."/>
            <person name="Riley R."/>
            <person name="Saito K."/>
            <person name="San Clemente H."/>
            <person name="Shapiro H."/>
            <person name="van Tuinen D."/>
            <person name="Becard G."/>
            <person name="Bonfante P."/>
            <person name="Paszkowski U."/>
            <person name="Shachar-Hill Y."/>
            <person name="Young J.P."/>
            <person name="Sanders I.R."/>
            <person name="Henrissat B."/>
            <person name="Rensing S.A."/>
            <person name="Grigoriev I.V."/>
            <person name="Corradi N."/>
            <person name="Roux C."/>
            <person name="Martin F."/>
        </authorList>
    </citation>
    <scope>NUCLEOTIDE SEQUENCE</scope>
    <source>
        <strain evidence="1">DAOM 197198</strain>
    </source>
</reference>
<proteinExistence type="predicted"/>
<evidence type="ECO:0000313" key="1">
    <source>
        <dbReference type="EMBL" id="ERZ98897.1"/>
    </source>
</evidence>
<accession>U9SXW7</accession>
<organism evidence="1">
    <name type="scientific">Rhizophagus irregularis (strain DAOM 181602 / DAOM 197198 / MUCL 43194)</name>
    <name type="common">Arbuscular mycorrhizal fungus</name>
    <name type="synonym">Glomus intraradices</name>
    <dbReference type="NCBI Taxonomy" id="747089"/>
    <lineage>
        <taxon>Eukaryota</taxon>
        <taxon>Fungi</taxon>
        <taxon>Fungi incertae sedis</taxon>
        <taxon>Mucoromycota</taxon>
        <taxon>Glomeromycotina</taxon>
        <taxon>Glomeromycetes</taxon>
        <taxon>Glomerales</taxon>
        <taxon>Glomeraceae</taxon>
        <taxon>Rhizophagus</taxon>
    </lineage>
</organism>
<dbReference type="EMBL" id="KI298422">
    <property type="protein sequence ID" value="ERZ98897.1"/>
    <property type="molecule type" value="Genomic_DNA"/>
</dbReference>
<dbReference type="HOGENOM" id="CLU_2198377_0_0_1"/>
<name>U9SXW7_RHIID</name>
<protein>
    <submittedName>
        <fullName evidence="1">Uncharacterized protein</fullName>
    </submittedName>
</protein>
<sequence>MSVKYVISQKIRKGALQGYESESKIANNEQDFILEKIPNVSWVNLHGVPAYAAIVDIFATNGLLQNQRWDNIIVFIIVAKTSWHHYCNKDLLRQQHLHHCHHHGKNLL</sequence>
<gene>
    <name evidence="1" type="ORF">GLOINDRAFT_88250</name>
</gene>
<dbReference type="AlphaFoldDB" id="U9SXW7"/>